<comment type="caution">
    <text evidence="7">The sequence shown here is derived from an EMBL/GenBank/DDBJ whole genome shotgun (WGS) entry which is preliminary data.</text>
</comment>
<feature type="compositionally biased region" description="Basic and acidic residues" evidence="6">
    <location>
        <begin position="152"/>
        <end position="180"/>
    </location>
</feature>
<name>A0ABN9S1C3_9DINO</name>
<dbReference type="EMBL" id="CAUYUJ010008691">
    <property type="protein sequence ID" value="CAK0824645.1"/>
    <property type="molecule type" value="Genomic_DNA"/>
</dbReference>
<protein>
    <submittedName>
        <fullName evidence="7">Uncharacterized protein</fullName>
    </submittedName>
</protein>
<proteinExistence type="inferred from homology"/>
<accession>A0ABN9S1C3</accession>
<feature type="compositionally biased region" description="Basic residues" evidence="6">
    <location>
        <begin position="200"/>
        <end position="209"/>
    </location>
</feature>
<reference evidence="7" key="1">
    <citation type="submission" date="2023-10" db="EMBL/GenBank/DDBJ databases">
        <authorList>
            <person name="Chen Y."/>
            <person name="Shah S."/>
            <person name="Dougan E. K."/>
            <person name="Thang M."/>
            <person name="Chan C."/>
        </authorList>
    </citation>
    <scope>NUCLEOTIDE SEQUENCE [LARGE SCALE GENOMIC DNA]</scope>
</reference>
<evidence type="ECO:0000256" key="2">
    <source>
        <dbReference type="ARBA" id="ARBA00010313"/>
    </source>
</evidence>
<gene>
    <name evidence="7" type="ORF">PCOR1329_LOCUS25017</name>
</gene>
<keyword evidence="4" id="KW-0508">mRNA splicing</keyword>
<dbReference type="InterPro" id="IPR033757">
    <property type="entry name" value="WTAP"/>
</dbReference>
<evidence type="ECO:0000313" key="8">
    <source>
        <dbReference type="Proteomes" id="UP001189429"/>
    </source>
</evidence>
<keyword evidence="5" id="KW-0539">Nucleus</keyword>
<evidence type="ECO:0000256" key="1">
    <source>
        <dbReference type="ARBA" id="ARBA00004123"/>
    </source>
</evidence>
<evidence type="ECO:0000256" key="4">
    <source>
        <dbReference type="ARBA" id="ARBA00023187"/>
    </source>
</evidence>
<feature type="region of interest" description="Disordered" evidence="6">
    <location>
        <begin position="152"/>
        <end position="209"/>
    </location>
</feature>
<dbReference type="PANTHER" id="PTHR15217:SF0">
    <property type="entry name" value="PRE-MRNA-SPLICING REGULATOR WTAP"/>
    <property type="match status" value="1"/>
</dbReference>
<comment type="similarity">
    <text evidence="2">Belongs to the fl(2)d family.</text>
</comment>
<evidence type="ECO:0000256" key="6">
    <source>
        <dbReference type="SAM" id="MobiDB-lite"/>
    </source>
</evidence>
<sequence length="209" mass="24277">MARRERDMRSLKQQAAEAVHSFEDRQKDSLRGAYVDPAVNVELAMLWQCLQGKDKEIARLKEESSNAQFQPNSIQGQKLLQKCKHLLEENSELGRQLGEERVQMLRIQLTVERRKRLQLRQRIGEFDQHAEQVDAENERMQRKIAELGQQLKETRAEIDRHKKDIEEFRSGTKRKREDRAPAGAPAELPAPAPVAPEKQKKSKKHKADK</sequence>
<evidence type="ECO:0000313" key="7">
    <source>
        <dbReference type="EMBL" id="CAK0824645.1"/>
    </source>
</evidence>
<dbReference type="Proteomes" id="UP001189429">
    <property type="component" value="Unassembled WGS sequence"/>
</dbReference>
<organism evidence="7 8">
    <name type="scientific">Prorocentrum cordatum</name>
    <dbReference type="NCBI Taxonomy" id="2364126"/>
    <lineage>
        <taxon>Eukaryota</taxon>
        <taxon>Sar</taxon>
        <taxon>Alveolata</taxon>
        <taxon>Dinophyceae</taxon>
        <taxon>Prorocentrales</taxon>
        <taxon>Prorocentraceae</taxon>
        <taxon>Prorocentrum</taxon>
    </lineage>
</organism>
<dbReference type="Pfam" id="PF17098">
    <property type="entry name" value="Wtap"/>
    <property type="match status" value="1"/>
</dbReference>
<comment type="subcellular location">
    <subcellularLocation>
        <location evidence="1">Nucleus</location>
    </subcellularLocation>
</comment>
<evidence type="ECO:0000256" key="3">
    <source>
        <dbReference type="ARBA" id="ARBA00022664"/>
    </source>
</evidence>
<keyword evidence="8" id="KW-1185">Reference proteome</keyword>
<evidence type="ECO:0000256" key="5">
    <source>
        <dbReference type="ARBA" id="ARBA00023242"/>
    </source>
</evidence>
<dbReference type="PANTHER" id="PTHR15217">
    <property type="entry name" value="WILMS' TUMOR 1-ASSOCIATING PROTEIN"/>
    <property type="match status" value="1"/>
</dbReference>
<keyword evidence="3" id="KW-0507">mRNA processing</keyword>